<reference evidence="2 3" key="1">
    <citation type="journal article" date="2002" name="Genome Res.">
        <title>The genome of Methanosarcina acetivorans reveals extensive metabolic and physiological diversity.</title>
        <authorList>
            <person name="Galagan J.E."/>
            <person name="Nusbaum C."/>
            <person name="Roy A."/>
            <person name="Endrizzi M.G."/>
            <person name="Macdonald P."/>
            <person name="FitzHugh W."/>
            <person name="Calvo S."/>
            <person name="Engels R."/>
            <person name="Smirnov S."/>
            <person name="Atnoor D."/>
            <person name="Brown A."/>
            <person name="Allen N."/>
            <person name="Naylor J."/>
            <person name="Stange-Thomann N."/>
            <person name="DeArellano K."/>
            <person name="Johnson R."/>
            <person name="Linton L."/>
            <person name="McEwan P."/>
            <person name="McKernan K."/>
            <person name="Talamas J."/>
            <person name="Tirrell A."/>
            <person name="Ye W."/>
            <person name="Zimmer A."/>
            <person name="Barber R.D."/>
            <person name="Cann I."/>
            <person name="Graham D.E."/>
            <person name="Grahame D.A."/>
            <person name="Guss A."/>
            <person name="Hedderich R."/>
            <person name="Ingram-Smith C."/>
            <person name="Kuettner C.H."/>
            <person name="Krzycki J.A."/>
            <person name="Leigh J.A."/>
            <person name="Li W."/>
            <person name="Liu J."/>
            <person name="Mukhopadhyay B."/>
            <person name="Reeve J.N."/>
            <person name="Smith K."/>
            <person name="Springer T.A."/>
            <person name="Umayam L.A."/>
            <person name="White O."/>
            <person name="White R.H."/>
            <person name="de Macario E.C."/>
            <person name="Ferry J.G."/>
            <person name="Jarrell K.F."/>
            <person name="Jing H."/>
            <person name="Macario A.J.L."/>
            <person name="Paulsen I."/>
            <person name="Pritchett M."/>
            <person name="Sowers K.R."/>
            <person name="Swanson R.V."/>
            <person name="Zinder S.H."/>
            <person name="Lander E."/>
            <person name="Metcalf W.W."/>
            <person name="Birren B."/>
        </authorList>
    </citation>
    <scope>NUCLEOTIDE SEQUENCE [LARGE SCALE GENOMIC DNA]</scope>
    <source>
        <strain evidence="3">ATCC 35395 / DSM 2834 / JCM 12185 / C2A</strain>
    </source>
</reference>
<feature type="transmembrane region" description="Helical" evidence="1">
    <location>
        <begin position="32"/>
        <end position="52"/>
    </location>
</feature>
<keyword evidence="1" id="KW-1133">Transmembrane helix</keyword>
<dbReference type="Proteomes" id="UP000002487">
    <property type="component" value="Chromosome"/>
</dbReference>
<dbReference type="GeneID" id="1472293"/>
<keyword evidence="3" id="KW-1185">Reference proteome</keyword>
<dbReference type="AlphaFoldDB" id="Q8TTM7"/>
<name>Q8TTM7_METAC</name>
<dbReference type="KEGG" id="mac:MA_0401"/>
<evidence type="ECO:0000313" key="2">
    <source>
        <dbReference type="EMBL" id="AAM03851.1"/>
    </source>
</evidence>
<dbReference type="HOGENOM" id="CLU_2695711_0_0_2"/>
<sequence length="73" mass="7888">MIFSAQPMISHLSDTVKITTEVLLTGSSDSGFGAYVGIVVMHISVIVAAIGAKKFLGKKKKITDFLFLVFRVI</sequence>
<dbReference type="RefSeq" id="WP_011020456.1">
    <property type="nucleotide sequence ID" value="NC_003552.1"/>
</dbReference>
<dbReference type="InParanoid" id="Q8TTM7"/>
<accession>Q8TTM7</accession>
<dbReference type="EMBL" id="AE010299">
    <property type="protein sequence ID" value="AAM03851.1"/>
    <property type="molecule type" value="Genomic_DNA"/>
</dbReference>
<organism evidence="2 3">
    <name type="scientific">Methanosarcina acetivorans (strain ATCC 35395 / DSM 2834 / JCM 12185 / C2A)</name>
    <dbReference type="NCBI Taxonomy" id="188937"/>
    <lineage>
        <taxon>Archaea</taxon>
        <taxon>Methanobacteriati</taxon>
        <taxon>Methanobacteriota</taxon>
        <taxon>Stenosarchaea group</taxon>
        <taxon>Methanomicrobia</taxon>
        <taxon>Methanosarcinales</taxon>
        <taxon>Methanosarcinaceae</taxon>
        <taxon>Methanosarcina</taxon>
    </lineage>
</organism>
<proteinExistence type="predicted"/>
<evidence type="ECO:0000256" key="1">
    <source>
        <dbReference type="SAM" id="Phobius"/>
    </source>
</evidence>
<dbReference type="EnsemblBacteria" id="AAM03851">
    <property type="protein sequence ID" value="AAM03851"/>
    <property type="gene ID" value="MA_0401"/>
</dbReference>
<protein>
    <submittedName>
        <fullName evidence="2">Uncharacterized protein</fullName>
    </submittedName>
</protein>
<evidence type="ECO:0000313" key="3">
    <source>
        <dbReference type="Proteomes" id="UP000002487"/>
    </source>
</evidence>
<gene>
    <name evidence="2" type="ordered locus">MA_0401</name>
</gene>
<keyword evidence="1" id="KW-0812">Transmembrane</keyword>
<keyword evidence="1" id="KW-0472">Membrane</keyword>